<sequence>MAELHSRGTILKPRWEDIHSETSTTTTKTSFCRQSNVNLATDLAPQTSSFGGFLVSIPNYSATVIPPSSSCPNGLIGQLPYVTIGNNTINGIHISSPYNSNIPSQQETNVNGHEVNVGQVLAELERERQKNAELLGRVSSLEAQLQAKEKSSAISSDQDDSPAIMQNDIRKLKKTRIGEEGGEGEDTERKKTPDNVLHIKHRGVETGNGLNAQQDTFVNWMGQEEIQLPDSDKFDVASEGYDESDDSDDDSDNAYDADEGDEYEHTEIKDSARNMMVWQRKNEGTEIQEVESMSNVLDDGKNLDVKVKEEQDEGHLLVVTNCCLKDAGDAKTAKRLKKKIEGKKKRCEKAFYGEKYPRYEMGPLKTPGVVLSYKKPPKTAFCPREVRRIMESGVLALKNAQSHTMRKIIVFASLGIRHGCEDMYELDFNNFTILRKGEPYVSPKDPGEHVLYEQPGVRRKIFYPNRQNSILCPVTVLEEERVMRPSDPSCPSCLFLCIKYGGRTRNLPQNEYVRQRMGRNKLKSFGPLMCQMAMLVHIRTGSFFFKALGITLLFMAGFTDDVVRRETKYGNLGLLQKYYRSDEDAQGEELFHPYSMFYPLAVTTAPSLSARTVSAGGKSSRKRSTPLILSKPPISHMIQYFPPVSENSMPSAQFSPMAFHHTLTAPGATLPLASPHLQAASASTAAGMVTSNIAAGTGPLSSMPRPFAMFPPYAAQRPSGSYLSMPAWRHVNSYPSNHYRSSPFGYHAFPPSSHYLSHPSQPYYSRQMFPSSPSNTNTGMRKKSDELNELESDTESSSSEADEKSNKSNSFGTKDL</sequence>
<dbReference type="AlphaFoldDB" id="A0AA38FBL3"/>
<dbReference type="OMA" id="MVELQSC"/>
<feature type="region of interest" description="Disordered" evidence="1">
    <location>
        <begin position="149"/>
        <end position="196"/>
    </location>
</feature>
<evidence type="ECO:0000313" key="2">
    <source>
        <dbReference type="EMBL" id="KAH9295526.1"/>
    </source>
</evidence>
<dbReference type="Proteomes" id="UP000824469">
    <property type="component" value="Unassembled WGS sequence"/>
</dbReference>
<feature type="region of interest" description="Disordered" evidence="1">
    <location>
        <begin position="228"/>
        <end position="263"/>
    </location>
</feature>
<reference evidence="2 3" key="1">
    <citation type="journal article" date="2021" name="Nat. Plants">
        <title>The Taxus genome provides insights into paclitaxel biosynthesis.</title>
        <authorList>
            <person name="Xiong X."/>
            <person name="Gou J."/>
            <person name="Liao Q."/>
            <person name="Li Y."/>
            <person name="Zhou Q."/>
            <person name="Bi G."/>
            <person name="Li C."/>
            <person name="Du R."/>
            <person name="Wang X."/>
            <person name="Sun T."/>
            <person name="Guo L."/>
            <person name="Liang H."/>
            <person name="Lu P."/>
            <person name="Wu Y."/>
            <person name="Zhang Z."/>
            <person name="Ro D.K."/>
            <person name="Shang Y."/>
            <person name="Huang S."/>
            <person name="Yan J."/>
        </authorList>
    </citation>
    <scope>NUCLEOTIDE SEQUENCE [LARGE SCALE GENOMIC DNA]</scope>
    <source>
        <strain evidence="2">Ta-2019</strain>
    </source>
</reference>
<feature type="compositionally biased region" description="Acidic residues" evidence="1">
    <location>
        <begin position="240"/>
        <end position="262"/>
    </location>
</feature>
<keyword evidence="3" id="KW-1185">Reference proteome</keyword>
<feature type="compositionally biased region" description="Polar residues" evidence="1">
    <location>
        <begin position="764"/>
        <end position="779"/>
    </location>
</feature>
<protein>
    <submittedName>
        <fullName evidence="2">Uncharacterized protein</fullName>
    </submittedName>
</protein>
<accession>A0AA38FBL3</accession>
<comment type="caution">
    <text evidence="2">The sequence shown here is derived from an EMBL/GenBank/DDBJ whole genome shotgun (WGS) entry which is preliminary data.</text>
</comment>
<dbReference type="EMBL" id="JAHRHJ020000011">
    <property type="protein sequence ID" value="KAH9295526.1"/>
    <property type="molecule type" value="Genomic_DNA"/>
</dbReference>
<gene>
    <name evidence="2" type="ORF">KI387_039114</name>
</gene>
<organism evidence="2 3">
    <name type="scientific">Taxus chinensis</name>
    <name type="common">Chinese yew</name>
    <name type="synonym">Taxus wallichiana var. chinensis</name>
    <dbReference type="NCBI Taxonomy" id="29808"/>
    <lineage>
        <taxon>Eukaryota</taxon>
        <taxon>Viridiplantae</taxon>
        <taxon>Streptophyta</taxon>
        <taxon>Embryophyta</taxon>
        <taxon>Tracheophyta</taxon>
        <taxon>Spermatophyta</taxon>
        <taxon>Pinopsida</taxon>
        <taxon>Pinidae</taxon>
        <taxon>Conifers II</taxon>
        <taxon>Cupressales</taxon>
        <taxon>Taxaceae</taxon>
        <taxon>Taxus</taxon>
    </lineage>
</organism>
<evidence type="ECO:0000313" key="3">
    <source>
        <dbReference type="Proteomes" id="UP000824469"/>
    </source>
</evidence>
<name>A0AA38FBL3_TAXCH</name>
<proteinExistence type="predicted"/>
<evidence type="ECO:0000256" key="1">
    <source>
        <dbReference type="SAM" id="MobiDB-lite"/>
    </source>
</evidence>
<feature type="region of interest" description="Disordered" evidence="1">
    <location>
        <begin position="764"/>
        <end position="816"/>
    </location>
</feature>